<keyword evidence="1" id="KW-0479">Metal-binding</keyword>
<dbReference type="GO" id="GO:0016787">
    <property type="term" value="F:hydrolase activity"/>
    <property type="evidence" value="ECO:0007669"/>
    <property type="project" value="UniProtKB-KW"/>
</dbReference>
<feature type="domain" description="Calcineurin-like phosphoesterase" evidence="5">
    <location>
        <begin position="1"/>
        <end position="196"/>
    </location>
</feature>
<evidence type="ECO:0000256" key="4">
    <source>
        <dbReference type="ARBA" id="ARBA00025742"/>
    </source>
</evidence>
<accession>A0A7C9MD26</accession>
<comment type="similarity">
    <text evidence="4">Belongs to the cyclic nucleotide phosphodiesterase class-III family.</text>
</comment>
<evidence type="ECO:0000313" key="7">
    <source>
        <dbReference type="Proteomes" id="UP000480350"/>
    </source>
</evidence>
<keyword evidence="7" id="KW-1185">Reference proteome</keyword>
<dbReference type="InterPro" id="IPR029052">
    <property type="entry name" value="Metallo-depent_PP-like"/>
</dbReference>
<evidence type="ECO:0000256" key="3">
    <source>
        <dbReference type="ARBA" id="ARBA00023004"/>
    </source>
</evidence>
<gene>
    <name evidence="6" type="ORF">GQ651_18560</name>
</gene>
<proteinExistence type="inferred from homology"/>
<evidence type="ECO:0000256" key="1">
    <source>
        <dbReference type="ARBA" id="ARBA00022723"/>
    </source>
</evidence>
<evidence type="ECO:0000313" key="6">
    <source>
        <dbReference type="EMBL" id="MXQ09853.1"/>
    </source>
</evidence>
<evidence type="ECO:0000256" key="2">
    <source>
        <dbReference type="ARBA" id="ARBA00022801"/>
    </source>
</evidence>
<name>A0A7C9MD26_9RHOB</name>
<dbReference type="PANTHER" id="PTHR42988:SF2">
    <property type="entry name" value="CYCLIC NUCLEOTIDE PHOSPHODIESTERASE CBUA0032-RELATED"/>
    <property type="match status" value="1"/>
</dbReference>
<dbReference type="PANTHER" id="PTHR42988">
    <property type="entry name" value="PHOSPHOHYDROLASE"/>
    <property type="match status" value="1"/>
</dbReference>
<dbReference type="SUPFAM" id="SSF56300">
    <property type="entry name" value="Metallo-dependent phosphatases"/>
    <property type="match status" value="1"/>
</dbReference>
<dbReference type="AlphaFoldDB" id="A0A7C9MD26"/>
<dbReference type="InterPro" id="IPR050884">
    <property type="entry name" value="CNP_phosphodiesterase-III"/>
</dbReference>
<sequence length="259" mass="27837">MRLAHVSDLHLVEHEDGAGASPLAVARAIAEDIAAIRDALDLVVVSGDLTDRAEPAAFAAFEDIFAAIGLPLITIPGNHDGPAGMHAYTATSDRFAGWHITNRVVEHGALRFLGLDSCLQDTTEGALDQDALDILEAEVTRRDAPPLVIVMHHPPLLLGLKRFDGFCELEGHDRLMGILRAADAPITVLSGHVHRPYTVQEGRITCHVAGSMVAPYDSPLPFGDSPIRPTTPQDFYYIHDIEPGGAHVVTPQRVRGLAP</sequence>
<keyword evidence="2" id="KW-0378">Hydrolase</keyword>
<keyword evidence="3" id="KW-0408">Iron</keyword>
<organism evidence="6 7">
    <name type="scientific">Kangsaoukella pontilimi</name>
    <dbReference type="NCBI Taxonomy" id="2691042"/>
    <lineage>
        <taxon>Bacteria</taxon>
        <taxon>Pseudomonadati</taxon>
        <taxon>Pseudomonadota</taxon>
        <taxon>Alphaproteobacteria</taxon>
        <taxon>Rhodobacterales</taxon>
        <taxon>Paracoccaceae</taxon>
        <taxon>Kangsaoukella</taxon>
    </lineage>
</organism>
<protein>
    <recommendedName>
        <fullName evidence="5">Calcineurin-like phosphoesterase domain-containing protein</fullName>
    </recommendedName>
</protein>
<dbReference type="Proteomes" id="UP000480350">
    <property type="component" value="Unassembled WGS sequence"/>
</dbReference>
<evidence type="ECO:0000259" key="5">
    <source>
        <dbReference type="Pfam" id="PF00149"/>
    </source>
</evidence>
<reference evidence="6 7" key="2">
    <citation type="submission" date="2020-03" db="EMBL/GenBank/DDBJ databases">
        <title>Kangsaoukella pontilimi gen. nov., sp. nov., a new member of the family Rhodobacteraceae isolated from a tidal mudflat.</title>
        <authorList>
            <person name="Kim I.S."/>
        </authorList>
    </citation>
    <scope>NUCLEOTIDE SEQUENCE [LARGE SCALE GENOMIC DNA]</scope>
    <source>
        <strain evidence="6 7">GH1-50</strain>
    </source>
</reference>
<dbReference type="InterPro" id="IPR004843">
    <property type="entry name" value="Calcineurin-like_PHP"/>
</dbReference>
<dbReference type="EMBL" id="WUPT01000007">
    <property type="protein sequence ID" value="MXQ09853.1"/>
    <property type="molecule type" value="Genomic_DNA"/>
</dbReference>
<dbReference type="RefSeq" id="WP_160765776.1">
    <property type="nucleotide sequence ID" value="NZ_WUPT01000007.1"/>
</dbReference>
<dbReference type="Pfam" id="PF00149">
    <property type="entry name" value="Metallophos"/>
    <property type="match status" value="1"/>
</dbReference>
<dbReference type="GO" id="GO:0046872">
    <property type="term" value="F:metal ion binding"/>
    <property type="evidence" value="ECO:0007669"/>
    <property type="project" value="UniProtKB-KW"/>
</dbReference>
<dbReference type="Gene3D" id="3.60.21.10">
    <property type="match status" value="1"/>
</dbReference>
<comment type="caution">
    <text evidence="6">The sequence shown here is derived from an EMBL/GenBank/DDBJ whole genome shotgun (WGS) entry which is preliminary data.</text>
</comment>
<reference evidence="6 7" key="1">
    <citation type="submission" date="2019-12" db="EMBL/GenBank/DDBJ databases">
        <authorList>
            <person name="Lee S.D."/>
        </authorList>
    </citation>
    <scope>NUCLEOTIDE SEQUENCE [LARGE SCALE GENOMIC DNA]</scope>
    <source>
        <strain evidence="6 7">GH1-50</strain>
    </source>
</reference>